<comment type="caution">
    <text evidence="1">The sequence shown here is derived from an EMBL/GenBank/DDBJ whole genome shotgun (WGS) entry which is preliminary data.</text>
</comment>
<proteinExistence type="predicted"/>
<reference evidence="1" key="1">
    <citation type="journal article" date="2014" name="Front. Microbiol.">
        <title>High frequency of phylogenetically diverse reductive dehalogenase-homologous genes in deep subseafloor sedimentary metagenomes.</title>
        <authorList>
            <person name="Kawai M."/>
            <person name="Futagami T."/>
            <person name="Toyoda A."/>
            <person name="Takaki Y."/>
            <person name="Nishi S."/>
            <person name="Hori S."/>
            <person name="Arai W."/>
            <person name="Tsubouchi T."/>
            <person name="Morono Y."/>
            <person name="Uchiyama I."/>
            <person name="Ito T."/>
            <person name="Fujiyama A."/>
            <person name="Inagaki F."/>
            <person name="Takami H."/>
        </authorList>
    </citation>
    <scope>NUCLEOTIDE SEQUENCE</scope>
    <source>
        <strain evidence="1">Expedition CK06-06</strain>
    </source>
</reference>
<name>X0XHZ9_9ZZZZ</name>
<protein>
    <submittedName>
        <fullName evidence="1">Uncharacterized protein</fullName>
    </submittedName>
</protein>
<dbReference type="AlphaFoldDB" id="X0XHZ9"/>
<sequence length="36" mass="4015">MLMIGIYAMLRVFPRGFSAIEISQQRTTAAQLAEAE</sequence>
<dbReference type="EMBL" id="BARS01044325">
    <property type="protein sequence ID" value="GAG34992.1"/>
    <property type="molecule type" value="Genomic_DNA"/>
</dbReference>
<evidence type="ECO:0000313" key="1">
    <source>
        <dbReference type="EMBL" id="GAG34992.1"/>
    </source>
</evidence>
<feature type="non-terminal residue" evidence="1">
    <location>
        <position position="36"/>
    </location>
</feature>
<accession>X0XHZ9</accession>
<organism evidence="1">
    <name type="scientific">marine sediment metagenome</name>
    <dbReference type="NCBI Taxonomy" id="412755"/>
    <lineage>
        <taxon>unclassified sequences</taxon>
        <taxon>metagenomes</taxon>
        <taxon>ecological metagenomes</taxon>
    </lineage>
</organism>
<gene>
    <name evidence="1" type="ORF">S01H1_66990</name>
</gene>